<dbReference type="KEGG" id="sfiy:F0344_03750"/>
<organism evidence="7 8">
    <name type="scientific">Streptomyces finlayi</name>
    <dbReference type="NCBI Taxonomy" id="67296"/>
    <lineage>
        <taxon>Bacteria</taxon>
        <taxon>Bacillati</taxon>
        <taxon>Actinomycetota</taxon>
        <taxon>Actinomycetes</taxon>
        <taxon>Kitasatosporales</taxon>
        <taxon>Streptomycetaceae</taxon>
        <taxon>Streptomyces</taxon>
    </lineage>
</organism>
<sequence length="79" mass="8318">MSPKDVSSGGTTGKGLLTPGRIAVIAVAVLAVVFIFVNTGDVTIRLWIPEVTMPLWLALVGVFAAGAVCGGYVFRRRTR</sequence>
<evidence type="ECO:0000256" key="5">
    <source>
        <dbReference type="SAM" id="Phobius"/>
    </source>
</evidence>
<evidence type="ECO:0000256" key="1">
    <source>
        <dbReference type="ARBA" id="ARBA00022475"/>
    </source>
</evidence>
<keyword evidence="2 5" id="KW-0812">Transmembrane</keyword>
<evidence type="ECO:0000256" key="2">
    <source>
        <dbReference type="ARBA" id="ARBA00022692"/>
    </source>
</evidence>
<protein>
    <submittedName>
        <fullName evidence="7">DUF1049 domain-containing protein</fullName>
    </submittedName>
</protein>
<keyword evidence="1" id="KW-1003">Cell membrane</keyword>
<accession>A0A7G7BER8</accession>
<evidence type="ECO:0000256" key="3">
    <source>
        <dbReference type="ARBA" id="ARBA00022989"/>
    </source>
</evidence>
<name>A0A7G7BER8_9ACTN</name>
<keyword evidence="8" id="KW-1185">Reference proteome</keyword>
<dbReference type="EMBL" id="CP045702">
    <property type="protein sequence ID" value="QNE73833.1"/>
    <property type="molecule type" value="Genomic_DNA"/>
</dbReference>
<gene>
    <name evidence="7" type="ORF">F0344_03750</name>
</gene>
<feature type="domain" description="Lipopolysaccharide assembly protein A" evidence="6">
    <location>
        <begin position="38"/>
        <end position="72"/>
    </location>
</feature>
<evidence type="ECO:0000313" key="8">
    <source>
        <dbReference type="Proteomes" id="UP000515307"/>
    </source>
</evidence>
<dbReference type="Pfam" id="PF06305">
    <property type="entry name" value="LapA_dom"/>
    <property type="match status" value="1"/>
</dbReference>
<feature type="transmembrane region" description="Helical" evidence="5">
    <location>
        <begin position="22"/>
        <end position="48"/>
    </location>
</feature>
<evidence type="ECO:0000259" key="6">
    <source>
        <dbReference type="Pfam" id="PF06305"/>
    </source>
</evidence>
<keyword evidence="3 5" id="KW-1133">Transmembrane helix</keyword>
<proteinExistence type="predicted"/>
<dbReference type="RefSeq" id="WP_185297400.1">
    <property type="nucleotide sequence ID" value="NZ_CP045702.1"/>
</dbReference>
<dbReference type="Proteomes" id="UP000515307">
    <property type="component" value="Chromosome"/>
</dbReference>
<dbReference type="InterPro" id="IPR010445">
    <property type="entry name" value="LapA_dom"/>
</dbReference>
<keyword evidence="4 5" id="KW-0472">Membrane</keyword>
<evidence type="ECO:0000313" key="7">
    <source>
        <dbReference type="EMBL" id="QNE73833.1"/>
    </source>
</evidence>
<feature type="transmembrane region" description="Helical" evidence="5">
    <location>
        <begin position="54"/>
        <end position="74"/>
    </location>
</feature>
<dbReference type="AlphaFoldDB" id="A0A7G7BER8"/>
<evidence type="ECO:0000256" key="4">
    <source>
        <dbReference type="ARBA" id="ARBA00023136"/>
    </source>
</evidence>
<reference evidence="8" key="1">
    <citation type="submission" date="2019-10" db="EMBL/GenBank/DDBJ databases">
        <title>Antimicrobial potential of Antarctic Bacteria.</title>
        <authorList>
            <person name="Benaud N."/>
            <person name="Edwards R.J."/>
            <person name="Ferrari B.C."/>
        </authorList>
    </citation>
    <scope>NUCLEOTIDE SEQUENCE [LARGE SCALE GENOMIC DNA]</scope>
    <source>
        <strain evidence="8">NBSH44</strain>
    </source>
</reference>
<dbReference type="GO" id="GO:0005886">
    <property type="term" value="C:plasma membrane"/>
    <property type="evidence" value="ECO:0007669"/>
    <property type="project" value="InterPro"/>
</dbReference>